<keyword evidence="2 5" id="KW-0812">Transmembrane</keyword>
<comment type="caution">
    <text evidence="6">The sequence shown here is derived from an EMBL/GenBank/DDBJ whole genome shotgun (WGS) entry which is preliminary data.</text>
</comment>
<dbReference type="AlphaFoldDB" id="A0A3E0UDE6"/>
<dbReference type="Pfam" id="PF01943">
    <property type="entry name" value="Polysacc_synt"/>
    <property type="match status" value="1"/>
</dbReference>
<feature type="transmembrane region" description="Helical" evidence="5">
    <location>
        <begin position="50"/>
        <end position="73"/>
    </location>
</feature>
<protein>
    <submittedName>
        <fullName evidence="6">Flippase</fullName>
    </submittedName>
</protein>
<dbReference type="InterPro" id="IPR052556">
    <property type="entry name" value="PolySynth_Transporter"/>
</dbReference>
<evidence type="ECO:0000256" key="2">
    <source>
        <dbReference type="ARBA" id="ARBA00022692"/>
    </source>
</evidence>
<comment type="subcellular location">
    <subcellularLocation>
        <location evidence="1">Membrane</location>
        <topology evidence="1">Multi-pass membrane protein</topology>
    </subcellularLocation>
</comment>
<dbReference type="PANTHER" id="PTHR43424:SF1">
    <property type="entry name" value="LOCUS PUTATIVE PROTEIN 1-RELATED"/>
    <property type="match status" value="1"/>
</dbReference>
<evidence type="ECO:0000256" key="4">
    <source>
        <dbReference type="ARBA" id="ARBA00023136"/>
    </source>
</evidence>
<feature type="transmembrane region" description="Helical" evidence="5">
    <location>
        <begin position="85"/>
        <end position="112"/>
    </location>
</feature>
<feature type="transmembrane region" description="Helical" evidence="5">
    <location>
        <begin position="392"/>
        <end position="413"/>
    </location>
</feature>
<dbReference type="CDD" id="cd13128">
    <property type="entry name" value="MATE_Wzx_like"/>
    <property type="match status" value="1"/>
</dbReference>
<dbReference type="EMBL" id="QUOV01000001">
    <property type="protein sequence ID" value="REL34899.1"/>
    <property type="molecule type" value="Genomic_DNA"/>
</dbReference>
<feature type="transmembrane region" description="Helical" evidence="5">
    <location>
        <begin position="124"/>
        <end position="144"/>
    </location>
</feature>
<dbReference type="OrthoDB" id="103403at2"/>
<evidence type="ECO:0000256" key="3">
    <source>
        <dbReference type="ARBA" id="ARBA00022989"/>
    </source>
</evidence>
<evidence type="ECO:0000313" key="7">
    <source>
        <dbReference type="Proteomes" id="UP000256999"/>
    </source>
</evidence>
<feature type="transmembrane region" description="Helical" evidence="5">
    <location>
        <begin position="180"/>
        <end position="202"/>
    </location>
</feature>
<accession>A0A3E0UDE6</accession>
<dbReference type="GO" id="GO:0016020">
    <property type="term" value="C:membrane"/>
    <property type="evidence" value="ECO:0007669"/>
    <property type="project" value="UniProtKB-SubCell"/>
</dbReference>
<feature type="transmembrane region" description="Helical" evidence="5">
    <location>
        <begin position="266"/>
        <end position="283"/>
    </location>
</feature>
<dbReference type="InterPro" id="IPR002797">
    <property type="entry name" value="Polysacc_synth"/>
</dbReference>
<evidence type="ECO:0000313" key="6">
    <source>
        <dbReference type="EMBL" id="REL34899.1"/>
    </source>
</evidence>
<keyword evidence="4 5" id="KW-0472">Membrane</keyword>
<feature type="transmembrane region" description="Helical" evidence="5">
    <location>
        <begin position="26"/>
        <end position="44"/>
    </location>
</feature>
<feature type="transmembrane region" description="Helical" evidence="5">
    <location>
        <begin position="226"/>
        <end position="246"/>
    </location>
</feature>
<proteinExistence type="predicted"/>
<keyword evidence="3 5" id="KW-1133">Transmembrane helix</keyword>
<reference evidence="6 7" key="1">
    <citation type="submission" date="2018-08" db="EMBL/GenBank/DDBJ databases">
        <title>Thalassotalea euphylliae genome.</title>
        <authorList>
            <person name="Summers S."/>
            <person name="Rice S.A."/>
            <person name="Freckelton M.L."/>
            <person name="Nedved B.T."/>
            <person name="Hadfield M.G."/>
        </authorList>
    </citation>
    <scope>NUCLEOTIDE SEQUENCE [LARGE SCALE GENOMIC DNA]</scope>
    <source>
        <strain evidence="6 7">H2</strain>
    </source>
</reference>
<evidence type="ECO:0000256" key="5">
    <source>
        <dbReference type="SAM" id="Phobius"/>
    </source>
</evidence>
<dbReference type="RefSeq" id="WP_115999574.1">
    <property type="nucleotide sequence ID" value="NZ_QUOV01000001.1"/>
</dbReference>
<feature type="transmembrane region" description="Helical" evidence="5">
    <location>
        <begin position="333"/>
        <end position="354"/>
    </location>
</feature>
<feature type="transmembrane region" description="Helical" evidence="5">
    <location>
        <begin position="304"/>
        <end position="327"/>
    </location>
</feature>
<organism evidence="6 7">
    <name type="scientific">Thalassotalea euphylliae</name>
    <dbReference type="NCBI Taxonomy" id="1655234"/>
    <lineage>
        <taxon>Bacteria</taxon>
        <taxon>Pseudomonadati</taxon>
        <taxon>Pseudomonadota</taxon>
        <taxon>Gammaproteobacteria</taxon>
        <taxon>Alteromonadales</taxon>
        <taxon>Colwelliaceae</taxon>
        <taxon>Thalassotalea</taxon>
    </lineage>
</organism>
<feature type="transmembrane region" description="Helical" evidence="5">
    <location>
        <begin position="156"/>
        <end position="174"/>
    </location>
</feature>
<dbReference type="PANTHER" id="PTHR43424">
    <property type="entry name" value="LOCUS PUTATIVE PROTEIN 1-RELATED"/>
    <property type="match status" value="1"/>
</dbReference>
<sequence length="442" mass="49454">MSHNQLLKKFHSPAIRNTLWLTSEKLFSMALVLLVNIFVARHLGPELFGTLSFFLASVALMVPLTSLGMNAIITREVVNTPERQSLIVSTALAFRLIGGGLAFVLLVAIVSLEVLTIKVELESLFFILAFANLFVAFHVVDFWFQAKVLSRYIVKVRFIVLLFISLTKLVAVYFNADIASFVWLAAIESLLISLGFLFIYLYKSKARLFSGVDFSYGSNVLKQSKWLILSSVASIIYLKIDQLMLAEMVSTREVGVYAVASRISEVWYFFPVAIVASFFPSLLKLKQSSEASYKKKLQQLCDALFAFALIIAVVIYFTSDWLILLLFGEEFQASGVILAIHIWAGLFVFMRALLSKWILAENLVKFSLITHGVGAVVNVALNYYLIPQYQGIGAAISTVIAYAFASYVVLLFHPATWPMAKIMTKSMFFPSRLFARKVNSPA</sequence>
<name>A0A3E0UDE6_9GAMM</name>
<evidence type="ECO:0000256" key="1">
    <source>
        <dbReference type="ARBA" id="ARBA00004141"/>
    </source>
</evidence>
<feature type="transmembrane region" description="Helical" evidence="5">
    <location>
        <begin position="366"/>
        <end position="386"/>
    </location>
</feature>
<dbReference type="Proteomes" id="UP000256999">
    <property type="component" value="Unassembled WGS sequence"/>
</dbReference>
<gene>
    <name evidence="6" type="ORF">DXX92_05710</name>
</gene>